<dbReference type="Gene3D" id="1.10.287.70">
    <property type="match status" value="1"/>
</dbReference>
<dbReference type="Pfam" id="PF07885">
    <property type="entry name" value="Ion_trans_2"/>
    <property type="match status" value="1"/>
</dbReference>
<protein>
    <submittedName>
        <fullName evidence="4">Two pore domain potassium channel family protein</fullName>
    </submittedName>
</protein>
<keyword evidence="1" id="KW-1133">Transmembrane helix</keyword>
<dbReference type="OrthoDB" id="9799090at2"/>
<dbReference type="InterPro" id="IPR013099">
    <property type="entry name" value="K_chnl_dom"/>
</dbReference>
<keyword evidence="1" id="KW-0472">Membrane</keyword>
<dbReference type="Proteomes" id="UP000185161">
    <property type="component" value="Chromosome"/>
</dbReference>
<gene>
    <name evidence="3" type="ORF">BRX40_11420</name>
    <name evidence="4" type="ORF">CA257_09110</name>
</gene>
<evidence type="ECO:0000313" key="6">
    <source>
        <dbReference type="Proteomes" id="UP000286681"/>
    </source>
</evidence>
<evidence type="ECO:0000313" key="4">
    <source>
        <dbReference type="EMBL" id="RSV04213.1"/>
    </source>
</evidence>
<dbReference type="KEGG" id="skr:BRX40_11420"/>
<dbReference type="EMBL" id="QQWO01000006">
    <property type="protein sequence ID" value="RSV04213.1"/>
    <property type="molecule type" value="Genomic_DNA"/>
</dbReference>
<keyword evidence="4" id="KW-0407">Ion channel</keyword>
<dbReference type="EMBL" id="CP018820">
    <property type="protein sequence ID" value="APR52957.1"/>
    <property type="molecule type" value="Genomic_DNA"/>
</dbReference>
<dbReference type="SUPFAM" id="SSF81324">
    <property type="entry name" value="Voltage-gated potassium channels"/>
    <property type="match status" value="1"/>
</dbReference>
<evidence type="ECO:0000259" key="2">
    <source>
        <dbReference type="Pfam" id="PF07885"/>
    </source>
</evidence>
<dbReference type="GO" id="GO:0034220">
    <property type="term" value="P:monoatomic ion transmembrane transport"/>
    <property type="evidence" value="ECO:0007669"/>
    <property type="project" value="UniProtKB-KW"/>
</dbReference>
<keyword evidence="4" id="KW-0406">Ion transport</keyword>
<sequence length="128" mass="14056">MRNLKAATDTLRELAAAYLVLILAAAALFMYLESAPFLDSVYWAGTTATSTGYGDISPKTAGGRVLALALMHISIFGVAPMIVVRLIDRLNENRDAFTHEEQELILARLDRIEALLAAQQPRPEAQRE</sequence>
<accession>A0A1L6JAV1</accession>
<name>A0A1L6JAV1_9SPHN</name>
<evidence type="ECO:0000256" key="1">
    <source>
        <dbReference type="SAM" id="Phobius"/>
    </source>
</evidence>
<dbReference type="AlphaFoldDB" id="A0A1L6JAV1"/>
<dbReference type="GeneID" id="44133173"/>
<dbReference type="Proteomes" id="UP000286681">
    <property type="component" value="Unassembled WGS sequence"/>
</dbReference>
<reference evidence="3" key="1">
    <citation type="submission" date="2016-12" db="EMBL/GenBank/DDBJ databases">
        <title>Whole genome sequencing of Sphingomonas koreensis.</title>
        <authorList>
            <person name="Conlan S."/>
            <person name="Thomas P.J."/>
            <person name="Mullikin J."/>
            <person name="Palmore T.N."/>
            <person name="Frank K.M."/>
            <person name="Segre J.A."/>
        </authorList>
    </citation>
    <scope>NUCLEOTIDE SEQUENCE</scope>
    <source>
        <strain evidence="3">ABOJV</strain>
    </source>
</reference>
<dbReference type="RefSeq" id="WP_075151653.1">
    <property type="nucleotide sequence ID" value="NZ_CP018820.1"/>
</dbReference>
<feature type="transmembrane region" description="Helical" evidence="1">
    <location>
        <begin position="12"/>
        <end position="32"/>
    </location>
</feature>
<keyword evidence="1" id="KW-0812">Transmembrane</keyword>
<organism evidence="3 5">
    <name type="scientific">Sphingomonas koreensis</name>
    <dbReference type="NCBI Taxonomy" id="93064"/>
    <lineage>
        <taxon>Bacteria</taxon>
        <taxon>Pseudomonadati</taxon>
        <taxon>Pseudomonadota</taxon>
        <taxon>Alphaproteobacteria</taxon>
        <taxon>Sphingomonadales</taxon>
        <taxon>Sphingomonadaceae</taxon>
        <taxon>Sphingomonas</taxon>
    </lineage>
</organism>
<evidence type="ECO:0000313" key="5">
    <source>
        <dbReference type="Proteomes" id="UP000185161"/>
    </source>
</evidence>
<reference evidence="4 6" key="3">
    <citation type="submission" date="2018-07" db="EMBL/GenBank/DDBJ databases">
        <title>Genomic and Epidemiologic Investigation of an Indolent Hospital Outbreak.</title>
        <authorList>
            <person name="Johnson R.C."/>
            <person name="Deming C."/>
            <person name="Conlan S."/>
            <person name="Zellmer C.J."/>
            <person name="Michelin A.V."/>
            <person name="Lee-Lin S."/>
            <person name="Thomas P.J."/>
            <person name="Park M."/>
            <person name="Weingarten R.A."/>
            <person name="Less J."/>
            <person name="Dekker J.P."/>
            <person name="Frank K.M."/>
            <person name="Musser K.A."/>
            <person name="Mcquiston J.R."/>
            <person name="Henderson D.K."/>
            <person name="Lau A.F."/>
            <person name="Palmore T.N."/>
            <person name="Segre J.A."/>
        </authorList>
    </citation>
    <scope>NUCLEOTIDE SEQUENCE [LARGE SCALE GENOMIC DNA]</scope>
    <source>
        <strain evidence="4 6">SK-NIH.Env10_0317</strain>
    </source>
</reference>
<feature type="transmembrane region" description="Helical" evidence="1">
    <location>
        <begin position="65"/>
        <end position="87"/>
    </location>
</feature>
<reference evidence="5" key="2">
    <citation type="submission" date="2016-12" db="EMBL/GenBank/DDBJ databases">
        <title>Whole genome sequencing of Sphingomonas sp. ABOJV.</title>
        <authorList>
            <person name="Conlan S."/>
            <person name="Thomas P.J."/>
            <person name="Mullikin J."/>
            <person name="Palmore T.N."/>
            <person name="Frank K.M."/>
            <person name="Segre J.A."/>
        </authorList>
    </citation>
    <scope>NUCLEOTIDE SEQUENCE [LARGE SCALE GENOMIC DNA]</scope>
    <source>
        <strain evidence="5">ABOJV</strain>
    </source>
</reference>
<dbReference type="STRING" id="93064.BRX40_11420"/>
<feature type="domain" description="Potassium channel" evidence="2">
    <location>
        <begin position="18"/>
        <end position="79"/>
    </location>
</feature>
<keyword evidence="4" id="KW-0813">Transport</keyword>
<keyword evidence="5" id="KW-1185">Reference proteome</keyword>
<evidence type="ECO:0000313" key="3">
    <source>
        <dbReference type="EMBL" id="APR52957.1"/>
    </source>
</evidence>
<proteinExistence type="predicted"/>